<evidence type="ECO:0000313" key="6">
    <source>
        <dbReference type="Proteomes" id="UP000476030"/>
    </source>
</evidence>
<evidence type="ECO:0000259" key="4">
    <source>
        <dbReference type="Pfam" id="PF13193"/>
    </source>
</evidence>
<evidence type="ECO:0000259" key="3">
    <source>
        <dbReference type="Pfam" id="PF00501"/>
    </source>
</evidence>
<protein>
    <submittedName>
        <fullName evidence="5">AMP-binding protein</fullName>
    </submittedName>
</protein>
<dbReference type="PANTHER" id="PTHR43201">
    <property type="entry name" value="ACYL-COA SYNTHETASE"/>
    <property type="match status" value="1"/>
</dbReference>
<dbReference type="Pfam" id="PF00501">
    <property type="entry name" value="AMP-binding"/>
    <property type="match status" value="1"/>
</dbReference>
<keyword evidence="6" id="KW-1185">Reference proteome</keyword>
<accession>A0A6L8W6A4</accession>
<dbReference type="InterPro" id="IPR000873">
    <property type="entry name" value="AMP-dep_synth/lig_dom"/>
</dbReference>
<feature type="domain" description="AMP-dependent synthetase/ligase" evidence="3">
    <location>
        <begin position="15"/>
        <end position="389"/>
    </location>
</feature>
<dbReference type="AlphaFoldDB" id="A0A6L8W6A4"/>
<dbReference type="Pfam" id="PF13193">
    <property type="entry name" value="AMP-binding_C"/>
    <property type="match status" value="1"/>
</dbReference>
<dbReference type="EMBL" id="WTUW01000002">
    <property type="protein sequence ID" value="MZR30676.1"/>
    <property type="molecule type" value="Genomic_DNA"/>
</dbReference>
<evidence type="ECO:0000313" key="5">
    <source>
        <dbReference type="EMBL" id="MZR30676.1"/>
    </source>
</evidence>
<dbReference type="RefSeq" id="WP_161315235.1">
    <property type="nucleotide sequence ID" value="NZ_WTUW01000002.1"/>
</dbReference>
<organism evidence="5 6">
    <name type="scientific">Sneathiella litorea</name>
    <dbReference type="NCBI Taxonomy" id="2606216"/>
    <lineage>
        <taxon>Bacteria</taxon>
        <taxon>Pseudomonadati</taxon>
        <taxon>Pseudomonadota</taxon>
        <taxon>Alphaproteobacteria</taxon>
        <taxon>Sneathiellales</taxon>
        <taxon>Sneathiellaceae</taxon>
        <taxon>Sneathiella</taxon>
    </lineage>
</organism>
<gene>
    <name evidence="5" type="ORF">GQE98_08515</name>
</gene>
<dbReference type="GO" id="GO:0031956">
    <property type="term" value="F:medium-chain fatty acid-CoA ligase activity"/>
    <property type="evidence" value="ECO:0007669"/>
    <property type="project" value="TreeGrafter"/>
</dbReference>
<dbReference type="InterPro" id="IPR025110">
    <property type="entry name" value="AMP-bd_C"/>
</dbReference>
<evidence type="ECO:0000256" key="1">
    <source>
        <dbReference type="ARBA" id="ARBA00006432"/>
    </source>
</evidence>
<keyword evidence="2" id="KW-0436">Ligase</keyword>
<dbReference type="Gene3D" id="3.30.300.30">
    <property type="match status" value="1"/>
</dbReference>
<name>A0A6L8W6A4_9PROT</name>
<dbReference type="InterPro" id="IPR020845">
    <property type="entry name" value="AMP-binding_CS"/>
</dbReference>
<proteinExistence type="inferred from homology"/>
<dbReference type="PROSITE" id="PS00455">
    <property type="entry name" value="AMP_BINDING"/>
    <property type="match status" value="1"/>
</dbReference>
<feature type="domain" description="AMP-binding enzyme C-terminal" evidence="4">
    <location>
        <begin position="440"/>
        <end position="515"/>
    </location>
</feature>
<dbReference type="Gene3D" id="3.40.50.12780">
    <property type="entry name" value="N-terminal domain of ligase-like"/>
    <property type="match status" value="1"/>
</dbReference>
<reference evidence="5 6" key="1">
    <citation type="submission" date="2019-12" db="EMBL/GenBank/DDBJ databases">
        <title>Snethiella sp. nov. sp. isolated from sea sand.</title>
        <authorList>
            <person name="Kim J."/>
            <person name="Jeong S.E."/>
            <person name="Jung H.S."/>
            <person name="Jeon C.O."/>
        </authorList>
    </citation>
    <scope>NUCLEOTIDE SEQUENCE [LARGE SCALE GENOMIC DNA]</scope>
    <source>
        <strain evidence="5 6">DP05</strain>
    </source>
</reference>
<dbReference type="Proteomes" id="UP000476030">
    <property type="component" value="Unassembled WGS sequence"/>
</dbReference>
<dbReference type="GO" id="GO:0006631">
    <property type="term" value="P:fatty acid metabolic process"/>
    <property type="evidence" value="ECO:0007669"/>
    <property type="project" value="TreeGrafter"/>
</dbReference>
<dbReference type="PANTHER" id="PTHR43201:SF5">
    <property type="entry name" value="MEDIUM-CHAIN ACYL-COA LIGASE ACSF2, MITOCHONDRIAL"/>
    <property type="match status" value="1"/>
</dbReference>
<comment type="caution">
    <text evidence="5">The sequence shown here is derived from an EMBL/GenBank/DDBJ whole genome shotgun (WGS) entry which is preliminary data.</text>
</comment>
<comment type="similarity">
    <text evidence="1">Belongs to the ATP-dependent AMP-binding enzyme family.</text>
</comment>
<sequence length="531" mass="58973">MENGLFDQFRIGDYLEHHAKSFPTRTAVCDTRSSLSYSELAEAVDACARAMHAANILPGDRVAVLAPPRVEALITFLAAAKLGVIWLGLNPKYQLNEMDYIVSDAKPSLLFSIDTLEGRNYREDAQKLLRAHSSIRCSVGLESDDIWDVGFSDWLVEGSRKVQETEKFAAAIEAVPLSTPALLVYTSGSSGKPKGVMLGQRELLQRSRTQNEQFPVTPYPCVLNPLPINHIGGMHFLTLYTFVGAGTIILTEKFLPDEFIGAIKNKKINILYILPTMFQIIAGRPEYSPEMLDNLQWFVFSGAAMPMEFVNQLFRSKCNVGLTYGMTETCGSVTYARKSGDNQEVLFNSIGAPTPPGEVRLMNETGALCKAGESGEIQVRAEFCMRGYFNRPEATAEAYTDDGWFRSGDIAKLREDGNIEFVGRISEMFKSGGYNVYPREVELALEEHSDVQLAAVVGIPDPLYAEVGWAYIIPRDGVALEADALKEWCAKRLANYKIPKHFVFESELPMLPVGKVDKARLKRGHEETLAH</sequence>
<dbReference type="InterPro" id="IPR045851">
    <property type="entry name" value="AMP-bd_C_sf"/>
</dbReference>
<dbReference type="SUPFAM" id="SSF56801">
    <property type="entry name" value="Acetyl-CoA synthetase-like"/>
    <property type="match status" value="1"/>
</dbReference>
<dbReference type="InterPro" id="IPR042099">
    <property type="entry name" value="ANL_N_sf"/>
</dbReference>
<evidence type="ECO:0000256" key="2">
    <source>
        <dbReference type="ARBA" id="ARBA00022598"/>
    </source>
</evidence>